<keyword evidence="3" id="KW-1185">Reference proteome</keyword>
<dbReference type="EMBL" id="AGAZ01000038">
    <property type="protein sequence ID" value="EGZ47750.1"/>
    <property type="molecule type" value="Genomic_DNA"/>
</dbReference>
<feature type="compositionally biased region" description="Basic and acidic residues" evidence="1">
    <location>
        <begin position="279"/>
        <end position="289"/>
    </location>
</feature>
<organism evidence="2 3">
    <name type="scientific">Neisseria wadsworthii 9715</name>
    <dbReference type="NCBI Taxonomy" id="1030841"/>
    <lineage>
        <taxon>Bacteria</taxon>
        <taxon>Pseudomonadati</taxon>
        <taxon>Pseudomonadota</taxon>
        <taxon>Betaproteobacteria</taxon>
        <taxon>Neisseriales</taxon>
        <taxon>Neisseriaceae</taxon>
        <taxon>Neisseria</taxon>
    </lineage>
</organism>
<name>G4CPI7_9NEIS</name>
<comment type="caution">
    <text evidence="2">The sequence shown here is derived from an EMBL/GenBank/DDBJ whole genome shotgun (WGS) entry which is preliminary data.</text>
</comment>
<gene>
    <name evidence="2" type="ORF">HMPREF9370_0997</name>
</gene>
<dbReference type="Pfam" id="PF05954">
    <property type="entry name" value="Phage_GPD"/>
    <property type="match status" value="1"/>
</dbReference>
<evidence type="ECO:0000313" key="3">
    <source>
        <dbReference type="Proteomes" id="UP000005336"/>
    </source>
</evidence>
<reference evidence="2 3" key="1">
    <citation type="submission" date="2011-06" db="EMBL/GenBank/DDBJ databases">
        <authorList>
            <person name="Muzny D."/>
            <person name="Qin X."/>
            <person name="Deng J."/>
            <person name="Jiang H."/>
            <person name="Liu Y."/>
            <person name="Qu J."/>
            <person name="Song X.-Z."/>
            <person name="Zhang L."/>
            <person name="Thornton R."/>
            <person name="Coyle M."/>
            <person name="Francisco L."/>
            <person name="Jackson L."/>
            <person name="Javaid M."/>
            <person name="Korchina V."/>
            <person name="Kovar C."/>
            <person name="Mata R."/>
            <person name="Mathew T."/>
            <person name="Ngo R."/>
            <person name="Nguyen L."/>
            <person name="Nguyen N."/>
            <person name="Okwuonu G."/>
            <person name="Ongeri F."/>
            <person name="Pham C."/>
            <person name="Simmons D."/>
            <person name="Wilczek-Boney K."/>
            <person name="Hale W."/>
            <person name="Jakkamsetti A."/>
            <person name="Pham P."/>
            <person name="Ruth R."/>
            <person name="San Lucas F."/>
            <person name="Warren J."/>
            <person name="Zhang J."/>
            <person name="Zhao Z."/>
            <person name="Zhou C."/>
            <person name="Zhu D."/>
            <person name="Lee S."/>
            <person name="Bess C."/>
            <person name="Blankenburg K."/>
            <person name="Forbes L."/>
            <person name="Fu Q."/>
            <person name="Gubbala S."/>
            <person name="Hirani K."/>
            <person name="Jayaseelan J.C."/>
            <person name="Lara F."/>
            <person name="Munidasa M."/>
            <person name="Palculict T."/>
            <person name="Patil S."/>
            <person name="Pu L.-L."/>
            <person name="Saada N."/>
            <person name="Tang L."/>
            <person name="Weissenberger G."/>
            <person name="Zhu Y."/>
            <person name="Hemphill L."/>
            <person name="Shang Y."/>
            <person name="Youmans B."/>
            <person name="Ayvaz T."/>
            <person name="Ross M."/>
            <person name="Santibanez J."/>
            <person name="Aqrawi P."/>
            <person name="Gross S."/>
            <person name="Joshi V."/>
            <person name="Fowler G."/>
            <person name="Nazareth L."/>
            <person name="Reid J."/>
            <person name="Worley K."/>
            <person name="Petrosino J."/>
            <person name="Highlander S."/>
            <person name="Gibbs R."/>
        </authorList>
    </citation>
    <scope>NUCLEOTIDE SEQUENCE [LARGE SCALE GENOMIC DNA]</scope>
    <source>
        <strain evidence="2 3">9715</strain>
    </source>
</reference>
<sequence length="391" mass="42917">MMLEQLQSRAVKLFDALYDSGGKHLTPVAELTINGRPFGTLTMSRIISIELTDKRGFEADELTVQLNDYDGALAIPAVGDKITLALGYKETGVVDKGEYLFSEFTASGSPDTLSITARSADLAETLAEQQEKSWHKQTLYQIVEAIAKRHGYQAVIADKYRNEKIDHIDQTNESDAGFLTRLAEQYDAIATVKAGRLLFIPAGEAQTAGGKPIEPLHIVRAAGDSHSFTYSATNAYQAVRAYYTDKQTGRKKEVLVNQDNAYPKKETAPPKGKPKGKGKKPEEKARKVDTTGQKTKTLRHLYATERSALNGARAAYKKLKRGVAEFSITLAAGRPDIYPETPATVQGFKPEIDNENWLIIEVAHRLDDGGYTCAVKLEAHAALDGVVENNE</sequence>
<dbReference type="STRING" id="1030841.HMPREF9370_0997"/>
<dbReference type="SUPFAM" id="SSF69279">
    <property type="entry name" value="Phage tail proteins"/>
    <property type="match status" value="1"/>
</dbReference>
<evidence type="ECO:0000313" key="2">
    <source>
        <dbReference type="EMBL" id="EGZ47750.1"/>
    </source>
</evidence>
<protein>
    <submittedName>
        <fullName evidence="2">Phage late control protein D protein</fullName>
    </submittedName>
</protein>
<dbReference type="AlphaFoldDB" id="G4CPI7"/>
<dbReference type="RefSeq" id="WP_009116139.1">
    <property type="nucleotide sequence ID" value="NZ_JH165159.1"/>
</dbReference>
<feature type="region of interest" description="Disordered" evidence="1">
    <location>
        <begin position="250"/>
        <end position="294"/>
    </location>
</feature>
<accession>G4CPI7</accession>
<dbReference type="Proteomes" id="UP000005336">
    <property type="component" value="Unassembled WGS sequence"/>
</dbReference>
<proteinExistence type="predicted"/>
<dbReference type="HOGENOM" id="CLU_037957_0_0_4"/>
<dbReference type="Gene3D" id="3.55.50.10">
    <property type="entry name" value="Baseplate protein-like domains"/>
    <property type="match status" value="1"/>
</dbReference>
<dbReference type="OrthoDB" id="4070623at2"/>
<evidence type="ECO:0000256" key="1">
    <source>
        <dbReference type="SAM" id="MobiDB-lite"/>
    </source>
</evidence>
<dbReference type="PATRIC" id="fig|1030841.3.peg.976"/>